<gene>
    <name evidence="5" type="ORF">TWF679_000626</name>
</gene>
<evidence type="ECO:0000256" key="1">
    <source>
        <dbReference type="ARBA" id="ARBA00006484"/>
    </source>
</evidence>
<keyword evidence="2" id="KW-0521">NADP</keyword>
<name>A0A8H8UXF5_ORBOL</name>
<dbReference type="PROSITE" id="PS00061">
    <property type="entry name" value="ADH_SHORT"/>
    <property type="match status" value="1"/>
</dbReference>
<evidence type="ECO:0000256" key="4">
    <source>
        <dbReference type="SAM" id="MobiDB-lite"/>
    </source>
</evidence>
<evidence type="ECO:0000313" key="5">
    <source>
        <dbReference type="EMBL" id="KAF3200872.1"/>
    </source>
</evidence>
<protein>
    <submittedName>
        <fullName evidence="5">Uncharacterized protein</fullName>
    </submittedName>
</protein>
<dbReference type="PRINTS" id="PR00080">
    <property type="entry name" value="SDRFAMILY"/>
</dbReference>
<dbReference type="OrthoDB" id="2962696at2759"/>
<dbReference type="InterPro" id="IPR036291">
    <property type="entry name" value="NAD(P)-bd_dom_sf"/>
</dbReference>
<keyword evidence="3" id="KW-0560">Oxidoreductase</keyword>
<dbReference type="PANTHER" id="PTHR43618">
    <property type="entry name" value="7-ALPHA-HYDROXYSTEROID DEHYDROGENASE"/>
    <property type="match status" value="1"/>
</dbReference>
<dbReference type="InterPro" id="IPR020904">
    <property type="entry name" value="Sc_DH/Rdtase_CS"/>
</dbReference>
<proteinExistence type="inferred from homology"/>
<dbReference type="GO" id="GO:0016491">
    <property type="term" value="F:oxidoreductase activity"/>
    <property type="evidence" value="ECO:0007669"/>
    <property type="project" value="UniProtKB-KW"/>
</dbReference>
<feature type="region of interest" description="Disordered" evidence="4">
    <location>
        <begin position="227"/>
        <end position="253"/>
    </location>
</feature>
<dbReference type="PANTHER" id="PTHR43618:SF4">
    <property type="entry name" value="SHORT CHAIN DEHYDROGENASE_REDUCTASE FAMILY (AFU_ORTHOLOGUE AFUA_7G04540)"/>
    <property type="match status" value="1"/>
</dbReference>
<dbReference type="FunFam" id="3.40.50.720:FF:000084">
    <property type="entry name" value="Short-chain dehydrogenase reductase"/>
    <property type="match status" value="1"/>
</dbReference>
<dbReference type="Gene3D" id="3.40.50.720">
    <property type="entry name" value="NAD(P)-binding Rossmann-like Domain"/>
    <property type="match status" value="1"/>
</dbReference>
<evidence type="ECO:0000256" key="3">
    <source>
        <dbReference type="ARBA" id="ARBA00023002"/>
    </source>
</evidence>
<evidence type="ECO:0000313" key="6">
    <source>
        <dbReference type="Proteomes" id="UP000614610"/>
    </source>
</evidence>
<evidence type="ECO:0000256" key="2">
    <source>
        <dbReference type="ARBA" id="ARBA00022857"/>
    </source>
</evidence>
<comment type="caution">
    <text evidence="5">The sequence shown here is derived from an EMBL/GenBank/DDBJ whole genome shotgun (WGS) entry which is preliminary data.</text>
</comment>
<sequence>MSQSAASTQELSCCNLFSVKGLIVVITGGGTGIGLMIAKSFAANGAKVYIIGRRLQVLQKTAETHASDTSGEIIPLQGDVTSKSSIEDIVKQIHEREGYINVLFNNAGVAGPKVDKVVPGSGEETKENLYAGQDFEDWKTVFETNVASVFFVTSAFLGLLTEGGKRTKGYSSTVINISSVSGLTKNGQSQLAYNTSKAAVIHMSKMMAKEFAGLKIRVNTIAPGLFPSEMTTEGSDEGNVSEHKGEQQIPAGRAGDVKEMAGTALYLASKAGLYTNGAVIPVDGGMLLSGPSAY</sequence>
<dbReference type="Pfam" id="PF13561">
    <property type="entry name" value="adh_short_C2"/>
    <property type="match status" value="1"/>
</dbReference>
<dbReference type="PRINTS" id="PR00081">
    <property type="entry name" value="GDHRDH"/>
</dbReference>
<comment type="similarity">
    <text evidence="1">Belongs to the short-chain dehydrogenases/reductases (SDR) family.</text>
</comment>
<reference evidence="5" key="1">
    <citation type="submission" date="2019-06" db="EMBL/GenBank/DDBJ databases">
        <authorList>
            <person name="Palmer J.M."/>
        </authorList>
    </citation>
    <scope>NUCLEOTIDE SEQUENCE</scope>
    <source>
        <strain evidence="5">TWF679</strain>
    </source>
</reference>
<dbReference type="Proteomes" id="UP000614610">
    <property type="component" value="Unassembled WGS sequence"/>
</dbReference>
<accession>A0A8H8UXF5</accession>
<dbReference type="EMBL" id="WIWT01000103">
    <property type="protein sequence ID" value="KAF3200872.1"/>
    <property type="molecule type" value="Genomic_DNA"/>
</dbReference>
<dbReference type="InterPro" id="IPR052178">
    <property type="entry name" value="Sec_Metab_Biosynth_SDR"/>
</dbReference>
<dbReference type="SUPFAM" id="SSF51735">
    <property type="entry name" value="NAD(P)-binding Rossmann-fold domains"/>
    <property type="match status" value="1"/>
</dbReference>
<dbReference type="CDD" id="cd05233">
    <property type="entry name" value="SDR_c"/>
    <property type="match status" value="1"/>
</dbReference>
<dbReference type="AlphaFoldDB" id="A0A8H8UXF5"/>
<dbReference type="InterPro" id="IPR002347">
    <property type="entry name" value="SDR_fam"/>
</dbReference>
<organism evidence="5 6">
    <name type="scientific">Orbilia oligospora</name>
    <name type="common">Nematode-trapping fungus</name>
    <name type="synonym">Arthrobotrys oligospora</name>
    <dbReference type="NCBI Taxonomy" id="2813651"/>
    <lineage>
        <taxon>Eukaryota</taxon>
        <taxon>Fungi</taxon>
        <taxon>Dikarya</taxon>
        <taxon>Ascomycota</taxon>
        <taxon>Pezizomycotina</taxon>
        <taxon>Orbiliomycetes</taxon>
        <taxon>Orbiliales</taxon>
        <taxon>Orbiliaceae</taxon>
        <taxon>Orbilia</taxon>
    </lineage>
</organism>